<dbReference type="EMBL" id="CVRY01000004">
    <property type="protein sequence ID" value="CRL63039.1"/>
    <property type="molecule type" value="Genomic_DNA"/>
</dbReference>
<gene>
    <name evidence="1" type="ORF">BN1804_02290</name>
</gene>
<sequence>MHNEILKKLPQIEQEYQVKLLYVAESGSRAWGFASTDSDYDVRAIFIRPRNAYLSIDKPKETFEWIENSWFDVGAWDITKALHLLRKSNCILLEWLQSPIIYQQYSNVQKELFELAKLYYQPKVIVHHYRGLAKVVSRFSPENNSKNEISAEPIKLKKWFYMLRSLLSAYWTVKTGEIPPMELDKLIKILTVEEQKTIKELVEFKSDKNEYFTWVPTHTMQYLVIFLWKETNVQLTKRIVPDNDILNNWFRKKLDETDY</sequence>
<proteinExistence type="predicted"/>
<dbReference type="Proteomes" id="UP000183920">
    <property type="component" value="Unassembled WGS sequence"/>
</dbReference>
<dbReference type="PANTHER" id="PTHR34817:SF2">
    <property type="entry name" value="NUCLEOTIDYLTRANSFERASE"/>
    <property type="match status" value="1"/>
</dbReference>
<dbReference type="PANTHER" id="PTHR34817">
    <property type="entry name" value="NUCLEOTIDYLTRANSFERASE"/>
    <property type="match status" value="1"/>
</dbReference>
<protein>
    <submittedName>
        <fullName evidence="1">Putative nucleotidyltransferase</fullName>
    </submittedName>
</protein>
<evidence type="ECO:0000313" key="2">
    <source>
        <dbReference type="Proteomes" id="UP000183920"/>
    </source>
</evidence>
<dbReference type="GO" id="GO:0016740">
    <property type="term" value="F:transferase activity"/>
    <property type="evidence" value="ECO:0007669"/>
    <property type="project" value="UniProtKB-KW"/>
</dbReference>
<dbReference type="Pfam" id="PF10127">
    <property type="entry name" value="RlaP"/>
    <property type="match status" value="1"/>
</dbReference>
<dbReference type="RefSeq" id="WP_072064140.1">
    <property type="nucleotide sequence ID" value="NZ_CVRY01000004.1"/>
</dbReference>
<dbReference type="AlphaFoldDB" id="A0A0G4QBV9"/>
<dbReference type="InterPro" id="IPR018775">
    <property type="entry name" value="RlaP"/>
</dbReference>
<keyword evidence="1" id="KW-0808">Transferase</keyword>
<organism evidence="1 2">
    <name type="scientific">Proteus penneri</name>
    <dbReference type="NCBI Taxonomy" id="102862"/>
    <lineage>
        <taxon>Bacteria</taxon>
        <taxon>Pseudomonadati</taxon>
        <taxon>Pseudomonadota</taxon>
        <taxon>Gammaproteobacteria</taxon>
        <taxon>Enterobacterales</taxon>
        <taxon>Morganellaceae</taxon>
        <taxon>Proteus</taxon>
    </lineage>
</organism>
<name>A0A0G4QBV9_9GAMM</name>
<reference evidence="2" key="1">
    <citation type="submission" date="2015-06" db="EMBL/GenBank/DDBJ databases">
        <authorList>
            <person name="Urmite Genomes"/>
        </authorList>
    </citation>
    <scope>NUCLEOTIDE SEQUENCE [LARGE SCALE GENOMIC DNA]</scope>
    <source>
        <strain evidence="2">CSUR P1867</strain>
    </source>
</reference>
<accession>A0A0G4QBV9</accession>
<evidence type="ECO:0000313" key="1">
    <source>
        <dbReference type="EMBL" id="CRL63039.1"/>
    </source>
</evidence>